<name>A0A921K077_9LACO</name>
<dbReference type="PANTHER" id="PTHR43383:SF2">
    <property type="entry name" value="AMIDOHYDROLASE 2 FAMILY PROTEIN"/>
    <property type="match status" value="1"/>
</dbReference>
<reference evidence="2" key="2">
    <citation type="submission" date="2021-09" db="EMBL/GenBank/DDBJ databases">
        <authorList>
            <person name="Gilroy R."/>
        </authorList>
    </citation>
    <scope>NUCLEOTIDE SEQUENCE</scope>
    <source>
        <strain evidence="2">CHK174-6876</strain>
    </source>
</reference>
<dbReference type="GO" id="GO:0016787">
    <property type="term" value="F:hydrolase activity"/>
    <property type="evidence" value="ECO:0007669"/>
    <property type="project" value="InterPro"/>
</dbReference>
<dbReference type="AlphaFoldDB" id="A0A921K077"/>
<evidence type="ECO:0000313" key="3">
    <source>
        <dbReference type="Proteomes" id="UP000707535"/>
    </source>
</evidence>
<dbReference type="SUPFAM" id="SSF51556">
    <property type="entry name" value="Metallo-dependent hydrolases"/>
    <property type="match status" value="1"/>
</dbReference>
<dbReference type="Gene3D" id="3.20.20.140">
    <property type="entry name" value="Metal-dependent hydrolases"/>
    <property type="match status" value="1"/>
</dbReference>
<evidence type="ECO:0000259" key="1">
    <source>
        <dbReference type="Pfam" id="PF04909"/>
    </source>
</evidence>
<proteinExistence type="predicted"/>
<organism evidence="2 3">
    <name type="scientific">Ligilactobacillus acidipiscis</name>
    <dbReference type="NCBI Taxonomy" id="89059"/>
    <lineage>
        <taxon>Bacteria</taxon>
        <taxon>Bacillati</taxon>
        <taxon>Bacillota</taxon>
        <taxon>Bacilli</taxon>
        <taxon>Lactobacillales</taxon>
        <taxon>Lactobacillaceae</taxon>
        <taxon>Ligilactobacillus</taxon>
    </lineage>
</organism>
<accession>A0A921K077</accession>
<sequence>MSLQDFIDDQPLIDHHCHFLIRSTAENREKRLAQVSTEADNDYPLEDTKNRAAWWGFQHEANKFAVDSADPLRNMAPDEYRAYNHKIFAHYHFETLLIDTGFIPADPVLDLDETADLTGTAIRPIFRIETTAEKWLQKTANFEEWWQGLQTEAAQAKANGYVGFKSIAAYRFGLNLTEVSKAGAQKAFTEWQKASSTRLVSPVLIKYILWNLAPVLLKQGLPLQFHVGYGDADTDMYQGNPLLMRAFLEKWCKQGLKVVLLHCYPYHREAGYLASVFPNLYFDTSLIDPLGPTAVTKVLNEALELAPYSRYLFASDASTYPEMYGLAALKFKEALKDHFARLDFVPELQKKEWIKMICHENARKVYGL</sequence>
<dbReference type="Pfam" id="PF04909">
    <property type="entry name" value="Amidohydro_2"/>
    <property type="match status" value="1"/>
</dbReference>
<comment type="caution">
    <text evidence="2">The sequence shown here is derived from an EMBL/GenBank/DDBJ whole genome shotgun (WGS) entry which is preliminary data.</text>
</comment>
<dbReference type="InterPro" id="IPR032466">
    <property type="entry name" value="Metal_Hydrolase"/>
</dbReference>
<dbReference type="InterPro" id="IPR006680">
    <property type="entry name" value="Amidohydro-rel"/>
</dbReference>
<gene>
    <name evidence="2" type="ORF">K8V00_04055</name>
</gene>
<evidence type="ECO:0000313" key="2">
    <source>
        <dbReference type="EMBL" id="HJE96773.1"/>
    </source>
</evidence>
<reference evidence="2" key="1">
    <citation type="journal article" date="2021" name="PeerJ">
        <title>Extensive microbial diversity within the chicken gut microbiome revealed by metagenomics and culture.</title>
        <authorList>
            <person name="Gilroy R."/>
            <person name="Ravi A."/>
            <person name="Getino M."/>
            <person name="Pursley I."/>
            <person name="Horton D.L."/>
            <person name="Alikhan N.F."/>
            <person name="Baker D."/>
            <person name="Gharbi K."/>
            <person name="Hall N."/>
            <person name="Watson M."/>
            <person name="Adriaenssens E.M."/>
            <person name="Foster-Nyarko E."/>
            <person name="Jarju S."/>
            <person name="Secka A."/>
            <person name="Antonio M."/>
            <person name="Oren A."/>
            <person name="Chaudhuri R.R."/>
            <person name="La Ragione R."/>
            <person name="Hildebrand F."/>
            <person name="Pallen M.J."/>
        </authorList>
    </citation>
    <scope>NUCLEOTIDE SEQUENCE</scope>
    <source>
        <strain evidence="2">CHK174-6876</strain>
    </source>
</reference>
<feature type="domain" description="Amidohydrolase-related" evidence="1">
    <location>
        <begin position="211"/>
        <end position="368"/>
    </location>
</feature>
<dbReference type="EMBL" id="DYXG01000035">
    <property type="protein sequence ID" value="HJE96773.1"/>
    <property type="molecule type" value="Genomic_DNA"/>
</dbReference>
<protein>
    <submittedName>
        <fullName evidence="2">Amidohydrolase family protein</fullName>
    </submittedName>
</protein>
<dbReference type="PANTHER" id="PTHR43383">
    <property type="entry name" value="NODULIN 6"/>
    <property type="match status" value="1"/>
</dbReference>
<dbReference type="Proteomes" id="UP000707535">
    <property type="component" value="Unassembled WGS sequence"/>
</dbReference>